<evidence type="ECO:0000313" key="1">
    <source>
        <dbReference type="EMBL" id="PSR22695.1"/>
    </source>
</evidence>
<dbReference type="SUPFAM" id="SSF52540">
    <property type="entry name" value="P-loop containing nucleoside triphosphate hydrolases"/>
    <property type="match status" value="1"/>
</dbReference>
<comment type="caution">
    <text evidence="1">The sequence shown here is derived from an EMBL/GenBank/DDBJ whole genome shotgun (WGS) entry which is preliminary data.</text>
</comment>
<dbReference type="Pfam" id="PF07374">
    <property type="entry name" value="DUF1492"/>
    <property type="match status" value="1"/>
</dbReference>
<dbReference type="InterPro" id="IPR010861">
    <property type="entry name" value="DUF1492"/>
</dbReference>
<reference evidence="1 2" key="1">
    <citation type="journal article" date="2014" name="BMC Genomics">
        <title>Comparison of environmental and isolate Sulfobacillus genomes reveals diverse carbon, sulfur, nitrogen, and hydrogen metabolisms.</title>
        <authorList>
            <person name="Justice N.B."/>
            <person name="Norman A."/>
            <person name="Brown C.T."/>
            <person name="Singh A."/>
            <person name="Thomas B.C."/>
            <person name="Banfield J.F."/>
        </authorList>
    </citation>
    <scope>NUCLEOTIDE SEQUENCE [LARGE SCALE GENOMIC DNA]</scope>
    <source>
        <strain evidence="1">AMDSBA3</strain>
    </source>
</reference>
<sequence>MKEWIAEGRAPTTLLAVSGLGGIGKTALLRYWYQSVRTQGAVALWIDGRAGVRTPQGFLDHLSTAGVLAGISVGEEPSAWHAVVRVLQERRVCVFIDNFESLSAIEEWLSHVLWGNSPEENLLWVVAARTFSMRSWSALNQPGLRVVPVKLDVLDANDAYQLVDQVLPGLEPDMRRQMVDNTGGHPLALTLLLDLVREGQDTPAALTLRDPEFYHQITLQWLRELVNEALYPAIEVLALLDSANEETISAGVGYTLSPQDFAELAQLSFVQQVEDGMALHDVARTYLLRDLQRRRPGHIEMLRRRLASHLLEILRTGTGAQRLAAASRLLTVVLDALPMPQNYADLSTNVFPYAFSPYQASDLPQLQLMLEDWAKAYVLPRQRQLYQDFLTEFAERFPQDIRVIRNTANVAVAASFFCLVHRATGELLTRYFPDETRECLTPAELQREPEQASTYYAILVCVDMRNPGIPVVDLTGLLIRSGLGLLGNGTRVTLVATNPGLKQLLAALGFSITATKTRNCDVDDLRAEVCTLDLSGGRYADWIEYLLQRVESPENPLEAFMPAKATQSVEVRELRAVLSALTRPGQFQRTALTQKVPWDIEEFRVVLTRALTGRDPTVLSYMSQEHLELLRMTYLEDVNSVQACLALNLSRASYFRRLREAVQGLAYWLAIFMSAVEKS</sequence>
<evidence type="ECO:0000313" key="2">
    <source>
        <dbReference type="Proteomes" id="UP000241848"/>
    </source>
</evidence>
<dbReference type="AlphaFoldDB" id="A0A2T2WKE1"/>
<dbReference type="Proteomes" id="UP000241848">
    <property type="component" value="Unassembled WGS sequence"/>
</dbReference>
<proteinExistence type="predicted"/>
<evidence type="ECO:0008006" key="3">
    <source>
        <dbReference type="Google" id="ProtNLM"/>
    </source>
</evidence>
<name>A0A2T2WKE1_9FIRM</name>
<dbReference type="Gene3D" id="3.40.50.300">
    <property type="entry name" value="P-loop containing nucleotide triphosphate hydrolases"/>
    <property type="match status" value="1"/>
</dbReference>
<protein>
    <recommendedName>
        <fullName evidence="3">ATP-binding protein</fullName>
    </recommendedName>
</protein>
<dbReference type="PRINTS" id="PR00364">
    <property type="entry name" value="DISEASERSIST"/>
</dbReference>
<dbReference type="EMBL" id="PXYV01000013">
    <property type="protein sequence ID" value="PSR22695.1"/>
    <property type="molecule type" value="Genomic_DNA"/>
</dbReference>
<dbReference type="InterPro" id="IPR027417">
    <property type="entry name" value="P-loop_NTPase"/>
</dbReference>
<organism evidence="1 2">
    <name type="scientific">Sulfobacillus acidophilus</name>
    <dbReference type="NCBI Taxonomy" id="53633"/>
    <lineage>
        <taxon>Bacteria</taxon>
        <taxon>Bacillati</taxon>
        <taxon>Bacillota</taxon>
        <taxon>Clostridia</taxon>
        <taxon>Eubacteriales</taxon>
        <taxon>Clostridiales Family XVII. Incertae Sedis</taxon>
        <taxon>Sulfobacillus</taxon>
    </lineage>
</organism>
<accession>A0A2T2WKE1</accession>
<gene>
    <name evidence="1" type="ORF">C7B45_05730</name>
</gene>